<feature type="compositionally biased region" description="Polar residues" evidence="1">
    <location>
        <begin position="956"/>
        <end position="986"/>
    </location>
</feature>
<feature type="compositionally biased region" description="Basic and acidic residues" evidence="1">
    <location>
        <begin position="197"/>
        <end position="209"/>
    </location>
</feature>
<feature type="region of interest" description="Disordered" evidence="1">
    <location>
        <begin position="908"/>
        <end position="1006"/>
    </location>
</feature>
<feature type="region of interest" description="Disordered" evidence="1">
    <location>
        <begin position="276"/>
        <end position="313"/>
    </location>
</feature>
<dbReference type="GO" id="GO:0035249">
    <property type="term" value="P:synaptic transmission, glutamatergic"/>
    <property type="evidence" value="ECO:0007669"/>
    <property type="project" value="TreeGrafter"/>
</dbReference>
<evidence type="ECO:0000313" key="2">
    <source>
        <dbReference type="EMBL" id="GFG32196.1"/>
    </source>
</evidence>
<dbReference type="GO" id="GO:0099525">
    <property type="term" value="P:presynaptic dense core vesicle exocytosis"/>
    <property type="evidence" value="ECO:0007669"/>
    <property type="project" value="TreeGrafter"/>
</dbReference>
<dbReference type="InterPro" id="IPR027080">
    <property type="entry name" value="Unc-13"/>
</dbReference>
<evidence type="ECO:0008006" key="4">
    <source>
        <dbReference type="Google" id="ProtNLM"/>
    </source>
</evidence>
<dbReference type="GO" id="GO:0061789">
    <property type="term" value="P:dense core granule priming"/>
    <property type="evidence" value="ECO:0007669"/>
    <property type="project" value="TreeGrafter"/>
</dbReference>
<dbReference type="GO" id="GO:0019992">
    <property type="term" value="F:diacylglycerol binding"/>
    <property type="evidence" value="ECO:0007669"/>
    <property type="project" value="InterPro"/>
</dbReference>
<feature type="region of interest" description="Disordered" evidence="1">
    <location>
        <begin position="638"/>
        <end position="667"/>
    </location>
</feature>
<dbReference type="SUPFAM" id="SSF49562">
    <property type="entry name" value="C2 domain (Calcium/lipid-binding domain, CaLB)"/>
    <property type="match status" value="1"/>
</dbReference>
<feature type="compositionally biased region" description="Polar residues" evidence="1">
    <location>
        <begin position="303"/>
        <end position="313"/>
    </location>
</feature>
<dbReference type="OrthoDB" id="5831756at2759"/>
<feature type="region of interest" description="Disordered" evidence="1">
    <location>
        <begin position="511"/>
        <end position="560"/>
    </location>
</feature>
<dbReference type="GO" id="GO:0016082">
    <property type="term" value="P:synaptic vesicle priming"/>
    <property type="evidence" value="ECO:0007669"/>
    <property type="project" value="TreeGrafter"/>
</dbReference>
<dbReference type="GO" id="GO:0031594">
    <property type="term" value="C:neuromuscular junction"/>
    <property type="evidence" value="ECO:0007669"/>
    <property type="project" value="TreeGrafter"/>
</dbReference>
<dbReference type="GO" id="GO:0017075">
    <property type="term" value="F:syntaxin-1 binding"/>
    <property type="evidence" value="ECO:0007669"/>
    <property type="project" value="TreeGrafter"/>
</dbReference>
<keyword evidence="3" id="KW-1185">Reference proteome</keyword>
<accession>A0A6L2PIH2</accession>
<dbReference type="InterPro" id="IPR035892">
    <property type="entry name" value="C2_domain_sf"/>
</dbReference>
<feature type="region of interest" description="Disordered" evidence="1">
    <location>
        <begin position="441"/>
        <end position="474"/>
    </location>
</feature>
<dbReference type="Gene3D" id="2.60.40.150">
    <property type="entry name" value="C2 domain"/>
    <property type="match status" value="1"/>
</dbReference>
<dbReference type="GO" id="GO:0016081">
    <property type="term" value="P:synaptic vesicle docking"/>
    <property type="evidence" value="ECO:0007669"/>
    <property type="project" value="TreeGrafter"/>
</dbReference>
<dbReference type="GO" id="GO:0030672">
    <property type="term" value="C:synaptic vesicle membrane"/>
    <property type="evidence" value="ECO:0007669"/>
    <property type="project" value="TreeGrafter"/>
</dbReference>
<protein>
    <recommendedName>
        <fullName evidence="4">Phorbol ester/diacylglycerol-binding protein unc-13</fullName>
    </recommendedName>
</protein>
<dbReference type="GO" id="GO:0005516">
    <property type="term" value="F:calmodulin binding"/>
    <property type="evidence" value="ECO:0007669"/>
    <property type="project" value="TreeGrafter"/>
</dbReference>
<dbReference type="PANTHER" id="PTHR10480:SF12">
    <property type="entry name" value="UNC-13, ISOFORM E"/>
    <property type="match status" value="1"/>
</dbReference>
<feature type="compositionally biased region" description="Polar residues" evidence="1">
    <location>
        <begin position="643"/>
        <end position="667"/>
    </location>
</feature>
<dbReference type="InParanoid" id="A0A6L2PIH2"/>
<evidence type="ECO:0000256" key="1">
    <source>
        <dbReference type="SAM" id="MobiDB-lite"/>
    </source>
</evidence>
<dbReference type="AlphaFoldDB" id="A0A6L2PIH2"/>
<dbReference type="PANTHER" id="PTHR10480">
    <property type="entry name" value="PROTEIN UNC-13 HOMOLOG"/>
    <property type="match status" value="1"/>
</dbReference>
<evidence type="ECO:0000313" key="3">
    <source>
        <dbReference type="Proteomes" id="UP000502823"/>
    </source>
</evidence>
<dbReference type="GO" id="GO:0043195">
    <property type="term" value="C:terminal bouton"/>
    <property type="evidence" value="ECO:0007669"/>
    <property type="project" value="TreeGrafter"/>
</dbReference>
<reference evidence="3" key="1">
    <citation type="submission" date="2020-01" db="EMBL/GenBank/DDBJ databases">
        <title>Draft genome sequence of the Termite Coptotermes fromosanus.</title>
        <authorList>
            <person name="Itakura S."/>
            <person name="Yosikawa Y."/>
            <person name="Umezawa K."/>
        </authorList>
    </citation>
    <scope>NUCLEOTIDE SEQUENCE [LARGE SCALE GENOMIC DNA]</scope>
</reference>
<feature type="compositionally biased region" description="Polar residues" evidence="1">
    <location>
        <begin position="512"/>
        <end position="521"/>
    </location>
</feature>
<feature type="compositionally biased region" description="Low complexity" evidence="1">
    <location>
        <begin position="549"/>
        <end position="560"/>
    </location>
</feature>
<feature type="compositionally biased region" description="Polar residues" evidence="1">
    <location>
        <begin position="449"/>
        <end position="474"/>
    </location>
</feature>
<organism evidence="2 3">
    <name type="scientific">Coptotermes formosanus</name>
    <name type="common">Formosan subterranean termite</name>
    <dbReference type="NCBI Taxonomy" id="36987"/>
    <lineage>
        <taxon>Eukaryota</taxon>
        <taxon>Metazoa</taxon>
        <taxon>Ecdysozoa</taxon>
        <taxon>Arthropoda</taxon>
        <taxon>Hexapoda</taxon>
        <taxon>Insecta</taxon>
        <taxon>Pterygota</taxon>
        <taxon>Neoptera</taxon>
        <taxon>Polyneoptera</taxon>
        <taxon>Dictyoptera</taxon>
        <taxon>Blattodea</taxon>
        <taxon>Blattoidea</taxon>
        <taxon>Termitoidae</taxon>
        <taxon>Rhinotermitidae</taxon>
        <taxon>Coptotermes</taxon>
    </lineage>
</organism>
<proteinExistence type="predicted"/>
<gene>
    <name evidence="2" type="ORF">Cfor_04573</name>
</gene>
<sequence length="1066" mass="119269">ETNDVNTGLLIEVWSKGMLWDNALGYHWIPLPAVKYSNEEGTGQWLSLEAELVMRDGEVVGTKNPTGHSLLVDCRFELPFGRCDPPTGWRTCLRGDILRLQQLRQSRTSDMLVRSDPENTEGADLQRKLELLNSIVDQEARVGQARRQLQYYGHSGYSEDSDYTSDLNYPVGQHANSSASQFRNAAHQMCTPQRSLETSRENSYERDDVPQGQGHYYGGDTGRRYSDNESEPLFYNSRPKNYKEYNRCALSCRLFLVADSPDAWYGGSNYGGTYPSHEQDGRIYQDGGSYYNSSSAPAKRTRGGTNRRPSLERQTTLYDDQYYVDGYYSTDEQHRGIHRGYDHSQSYSSTAYYSTSGEYPYQDDRYGQEDEDRQWDSGGYYYKDQYGARDHYENRVNSSRSANRKVDGYATTGKVNSQEEGEDEYYSPQGGLSYEEDYTGNEYPPSTMKAVNSTPTTTRRCIPHRQSSSRQSSTEDYDYIASGYYDGYRHHAAGTGAASITTTATTTTSAAYSSPVSTGRTNHLPKPPSSVHKHHLPPTPGRQLPHHGATNTTTTTNATARRNNALMSRMSSAEYADQDSYPGSYSTYYNSSRGVGKDSAYNEDYNYAYRSIDNLATTQQDSVDEDREVIVHDKRTSDGRLSATGTRGYQQNMPTAQRRNSSTQQHQNSEEYYYNAQDMNDYVNEEEEDLGYYNDTGVTINDTRKKFLAGRGENSPLLQQNTDSLESRDDELRDSFETAVSSLNSSAQHRRGVHDYSTTTETMTTTPAEMTPTATSVPVTTTMTSVPVSIANHVPPQNAQHRSTVVLDSRDQEPSSKSVANAGPIVTPPVSSPPSAIVTTTTTSTTAASITSTINNTVLPPHSVYHSQTSVHSRGCLRPQDSLDSCAEEVTLHSAGVDYYTKSMNFRDPPPSALMNRYGSDTPPLRGLNSLIEPYQPQPNKASSIHASPSPPIMVQKQQSLDEQSHTSVVESPTASVDRQSSQGQAEKSKSVSFEDEEEVKPERRKMTVRERWHWAYNKIVMQLNSNFLKSSESLDPVNKTGLRLPEDNGRLIRSQLAYVTGNCKK</sequence>
<name>A0A6L2PIH2_COPFO</name>
<feature type="region of interest" description="Disordered" evidence="1">
    <location>
        <begin position="176"/>
        <end position="229"/>
    </location>
</feature>
<feature type="non-terminal residue" evidence="2">
    <location>
        <position position="1"/>
    </location>
</feature>
<comment type="caution">
    <text evidence="2">The sequence shown here is derived from an EMBL/GenBank/DDBJ whole genome shotgun (WGS) entry which is preliminary data.</text>
</comment>
<dbReference type="EMBL" id="BLKM01008000">
    <property type="protein sequence ID" value="GFG32196.1"/>
    <property type="molecule type" value="Genomic_DNA"/>
</dbReference>
<dbReference type="GO" id="GO:0098831">
    <property type="term" value="C:presynaptic active zone cytoplasmic component"/>
    <property type="evidence" value="ECO:0007669"/>
    <property type="project" value="TreeGrafter"/>
</dbReference>
<feature type="region of interest" description="Disordered" evidence="1">
    <location>
        <begin position="811"/>
        <end position="838"/>
    </location>
</feature>
<dbReference type="Proteomes" id="UP000502823">
    <property type="component" value="Unassembled WGS sequence"/>
</dbReference>
<dbReference type="GO" id="GO:0042734">
    <property type="term" value="C:presynaptic membrane"/>
    <property type="evidence" value="ECO:0007669"/>
    <property type="project" value="TreeGrafter"/>
</dbReference>